<feature type="region of interest" description="Disordered" evidence="2">
    <location>
        <begin position="48"/>
        <end position="75"/>
    </location>
</feature>
<dbReference type="EMBL" id="PQXO01000317">
    <property type="protein sequence ID" value="TGO86269.1"/>
    <property type="molecule type" value="Genomic_DNA"/>
</dbReference>
<evidence type="ECO:0000259" key="3">
    <source>
        <dbReference type="PROSITE" id="PS50089"/>
    </source>
</evidence>
<keyword evidence="1" id="KW-0479">Metal-binding</keyword>
<gene>
    <name evidence="4" type="ORF">BPOR_0318g00050</name>
</gene>
<dbReference type="InterPro" id="IPR013083">
    <property type="entry name" value="Znf_RING/FYVE/PHD"/>
</dbReference>
<evidence type="ECO:0000256" key="2">
    <source>
        <dbReference type="SAM" id="MobiDB-lite"/>
    </source>
</evidence>
<accession>A0A4Z1KSR1</accession>
<evidence type="ECO:0000313" key="5">
    <source>
        <dbReference type="Proteomes" id="UP000297280"/>
    </source>
</evidence>
<name>A0A4Z1KSR1_9HELO</name>
<keyword evidence="1" id="KW-0863">Zinc-finger</keyword>
<dbReference type="SUPFAM" id="SSF57850">
    <property type="entry name" value="RING/U-box"/>
    <property type="match status" value="1"/>
</dbReference>
<protein>
    <recommendedName>
        <fullName evidence="3">RING-type domain-containing protein</fullName>
    </recommendedName>
</protein>
<dbReference type="CDD" id="cd16448">
    <property type="entry name" value="RING-H2"/>
    <property type="match status" value="1"/>
</dbReference>
<sequence length="546" mass="62469">MNHRLVENNGARSRTSLPWVDHESVIQTNLTRHKDAFFFVDRKTSNNEETLSNEEGPSVAAKDDMPTNEESSDDNTQCQECHWNIYKAPKFIVLHPCNCIFHFDCIKDKFYEDPKCPKCNTDTMKLRRMTILEGRFVDKPLELEYVRKCIENRRTDHQMYLSSAPESQSENVPYSRGDLIALRRLVYEKTLYCHSARSGQALDSIEICKQIFRHDPDAKGLMRAWIKLEIQALKQITIVPDHGDSFEYVVMATLQMENTTEEQKKKKDYAVYIVRKTLDDYTDLFLHSAHAFLTSFCQTLEEWNRAATYPQKEPCNSNTVTSPPARPSRPGINRSSGPSFAYMRWSPEYIGSFNTTQIISTASPTTAAQPVAHSVDQNVPQVTTPSSVTHLEHISRSVTLSSAPVSVKSYPVLGDNNTRCTVTECVESLDYSPNKRDRGIFSRLRSWKARAKFSRSQFHSVRLDEANLQYMLADLEQSTANLAIAGNVKDGQIQGIENASPAEADRREKFSSKFTKISRFVRKSIKKPYIKKSSKGLEWEKEQDIR</sequence>
<dbReference type="Proteomes" id="UP000297280">
    <property type="component" value="Unassembled WGS sequence"/>
</dbReference>
<feature type="domain" description="RING-type" evidence="3">
    <location>
        <begin position="78"/>
        <end position="120"/>
    </location>
</feature>
<dbReference type="InterPro" id="IPR001841">
    <property type="entry name" value="Znf_RING"/>
</dbReference>
<dbReference type="GO" id="GO:0008270">
    <property type="term" value="F:zinc ion binding"/>
    <property type="evidence" value="ECO:0007669"/>
    <property type="project" value="UniProtKB-KW"/>
</dbReference>
<dbReference type="Gene3D" id="3.30.40.10">
    <property type="entry name" value="Zinc/RING finger domain, C3HC4 (zinc finger)"/>
    <property type="match status" value="1"/>
</dbReference>
<comment type="caution">
    <text evidence="4">The sequence shown here is derived from an EMBL/GenBank/DDBJ whole genome shotgun (WGS) entry which is preliminary data.</text>
</comment>
<evidence type="ECO:0000256" key="1">
    <source>
        <dbReference type="PROSITE-ProRule" id="PRU00175"/>
    </source>
</evidence>
<reference evidence="4 5" key="1">
    <citation type="submission" date="2017-12" db="EMBL/GenBank/DDBJ databases">
        <title>Comparative genomics of Botrytis spp.</title>
        <authorList>
            <person name="Valero-Jimenez C.A."/>
            <person name="Tapia P."/>
            <person name="Veloso J."/>
            <person name="Silva-Moreno E."/>
            <person name="Staats M."/>
            <person name="Valdes J.H."/>
            <person name="Van Kan J.A.L."/>
        </authorList>
    </citation>
    <scope>NUCLEOTIDE SEQUENCE [LARGE SCALE GENOMIC DNA]</scope>
    <source>
        <strain evidence="4 5">MUCL3349</strain>
    </source>
</reference>
<dbReference type="PROSITE" id="PS50089">
    <property type="entry name" value="ZF_RING_2"/>
    <property type="match status" value="1"/>
</dbReference>
<organism evidence="4 5">
    <name type="scientific">Botrytis porri</name>
    <dbReference type="NCBI Taxonomy" id="87229"/>
    <lineage>
        <taxon>Eukaryota</taxon>
        <taxon>Fungi</taxon>
        <taxon>Dikarya</taxon>
        <taxon>Ascomycota</taxon>
        <taxon>Pezizomycotina</taxon>
        <taxon>Leotiomycetes</taxon>
        <taxon>Helotiales</taxon>
        <taxon>Sclerotiniaceae</taxon>
        <taxon>Botrytis</taxon>
    </lineage>
</organism>
<feature type="region of interest" description="Disordered" evidence="2">
    <location>
        <begin position="311"/>
        <end position="337"/>
    </location>
</feature>
<keyword evidence="1" id="KW-0862">Zinc</keyword>
<evidence type="ECO:0000313" key="4">
    <source>
        <dbReference type="EMBL" id="TGO86269.1"/>
    </source>
</evidence>
<proteinExistence type="predicted"/>
<dbReference type="AlphaFoldDB" id="A0A4Z1KSR1"/>
<keyword evidence="5" id="KW-1185">Reference proteome</keyword>